<sequence>MQKYNNELSIQVFSNFILHDLHNDSNNVGKCPKAQFSVKLAAFKIIQDMYQQSYDNALDSLLAYRESISEAVLPRDSCVHYLINEIKNVIDVIGHLNNQPKFQYNMYIFLPYVRQLRQINTLFYNDYCCSKIVKSNGAALDTLIAHCDKYLHVIASMNERMQLINVFTEPKLYQCNICQDTSVEEHFLKPNECCGYNICNMCYANLWKFCNLYPQCPVCKTSFKGSKQVVEQEL</sequence>
<organismHost>
    <name type="scientific">Lepidoptera</name>
    <name type="common">moths &amp; butterflies</name>
    <dbReference type="NCBI Taxonomy" id="7088"/>
</organismHost>
<dbReference type="Gene3D" id="3.30.40.10">
    <property type="entry name" value="Zinc/RING finger domain, C3HC4 (zinc finger)"/>
    <property type="match status" value="1"/>
</dbReference>
<evidence type="ECO:0000259" key="2">
    <source>
        <dbReference type="PROSITE" id="PS50089"/>
    </source>
</evidence>
<dbReference type="GO" id="GO:0008270">
    <property type="term" value="F:zinc ion binding"/>
    <property type="evidence" value="ECO:0007669"/>
    <property type="project" value="UniProtKB-KW"/>
</dbReference>
<proteinExistence type="predicted"/>
<dbReference type="Pfam" id="PF05290">
    <property type="entry name" value="Baculo_IE-1"/>
    <property type="match status" value="1"/>
</dbReference>
<keyword evidence="1" id="KW-0479">Metal-binding</keyword>
<dbReference type="InterPro" id="IPR001841">
    <property type="entry name" value="Znf_RING"/>
</dbReference>
<dbReference type="EMBL" id="KJ871680">
    <property type="protein sequence ID" value="AIL25240.1"/>
    <property type="molecule type" value="Genomic_DNA"/>
</dbReference>
<evidence type="ECO:0000256" key="1">
    <source>
        <dbReference type="PROSITE-ProRule" id="PRU00175"/>
    </source>
</evidence>
<dbReference type="PROSITE" id="PS50089">
    <property type="entry name" value="ZF_RING_2"/>
    <property type="match status" value="1"/>
</dbReference>
<protein>
    <submittedName>
        <fullName evidence="3">Ie0</fullName>
    </submittedName>
</protein>
<dbReference type="InterPro" id="IPR007954">
    <property type="entry name" value="Baculo_IE-1"/>
</dbReference>
<keyword evidence="1" id="KW-0862">Zinc</keyword>
<reference evidence="3" key="1">
    <citation type="submission" date="2014-05" db="EMBL/GenBank/DDBJ databases">
        <authorList>
            <person name="Hou D."/>
            <person name="Liu X."/>
            <person name="Yin F."/>
            <person name="Zhu Z."/>
            <person name="Wang J."/>
            <person name="Zhang L."/>
            <person name="Kou Z."/>
            <person name="Deng F."/>
            <person name="Wang H."/>
            <person name="Hu Z."/>
        </authorList>
    </citation>
    <scope>NUCLEOTIDE SEQUENCE</scope>
    <source>
        <strain evidence="3">CTa</strain>
    </source>
</reference>
<dbReference type="InterPro" id="IPR013083">
    <property type="entry name" value="Znf_RING/FYVE/PHD"/>
</dbReference>
<keyword evidence="1" id="KW-0863">Zinc-finger</keyword>
<evidence type="ECO:0000313" key="3">
    <source>
        <dbReference type="EMBL" id="AIL25240.1"/>
    </source>
</evidence>
<dbReference type="SUPFAM" id="SSF57850">
    <property type="entry name" value="RING/U-box"/>
    <property type="match status" value="1"/>
</dbReference>
<feature type="domain" description="RING-type" evidence="2">
    <location>
        <begin position="175"/>
        <end position="220"/>
    </location>
</feature>
<accession>A0A077CY83</accession>
<name>A0A077CY83_NPVMB</name>
<organism evidence="3">
    <name type="scientific">Mamestra brassicae nuclear polyhedrosis virus</name>
    <name type="common">MbNPV</name>
    <dbReference type="NCBI Taxonomy" id="78219"/>
    <lineage>
        <taxon>Viruses</taxon>
        <taxon>Viruses incertae sedis</taxon>
        <taxon>Naldaviricetes</taxon>
        <taxon>Lefavirales</taxon>
        <taxon>Baculoviridae</taxon>
        <taxon>Alphabaculovirus</taxon>
        <taxon>Alphabaculovirus mabrassicae</taxon>
    </lineage>
</organism>